<dbReference type="KEGG" id="sapo:SAPIO_CDS10494"/>
<evidence type="ECO:0000313" key="2">
    <source>
        <dbReference type="EMBL" id="KEZ39106.1"/>
    </source>
</evidence>
<sequence>MSLPSEDTQVKVASEGAQAFVESYYHALSTPSPISHFYINSSKPYTTSGALTADISINGTVLATPADYEKLVAEHGPACRYEVESFDAHAVNPAFGFASEAAPNIPVAADRNGSKMSLLVQVTGRVQFGKGREAVRKAFNEVFVLAPNWEALGRNAPRGLRRWLIMSQNFRTL</sequence>
<organism evidence="2 3">
    <name type="scientific">Pseudallescheria apiosperma</name>
    <name type="common">Scedosporium apiospermum</name>
    <dbReference type="NCBI Taxonomy" id="563466"/>
    <lineage>
        <taxon>Eukaryota</taxon>
        <taxon>Fungi</taxon>
        <taxon>Dikarya</taxon>
        <taxon>Ascomycota</taxon>
        <taxon>Pezizomycotina</taxon>
        <taxon>Sordariomycetes</taxon>
        <taxon>Hypocreomycetidae</taxon>
        <taxon>Microascales</taxon>
        <taxon>Microascaceae</taxon>
        <taxon>Scedosporium</taxon>
    </lineage>
</organism>
<evidence type="ECO:0000313" key="3">
    <source>
        <dbReference type="Proteomes" id="UP000028545"/>
    </source>
</evidence>
<dbReference type="PROSITE" id="PS50177">
    <property type="entry name" value="NTF2_DOMAIN"/>
    <property type="match status" value="1"/>
</dbReference>
<dbReference type="InterPro" id="IPR018222">
    <property type="entry name" value="Nuclear_transport_factor_2_euk"/>
</dbReference>
<dbReference type="OrthoDB" id="25408at2759"/>
<dbReference type="RefSeq" id="XP_016638905.1">
    <property type="nucleotide sequence ID" value="XM_016784077.1"/>
</dbReference>
<dbReference type="GeneID" id="27719696"/>
<dbReference type="OMA" id="VPNWDAM"/>
<protein>
    <submittedName>
        <fullName evidence="2">Nuclear transport factor 2 domain containing protein</fullName>
    </submittedName>
</protein>
<dbReference type="Gene3D" id="3.10.450.50">
    <property type="match status" value="1"/>
</dbReference>
<evidence type="ECO:0000259" key="1">
    <source>
        <dbReference type="PROSITE" id="PS50177"/>
    </source>
</evidence>
<dbReference type="VEuPathDB" id="FungiDB:SAPIO_CDS10494"/>
<dbReference type="AlphaFoldDB" id="A0A084FVJ4"/>
<dbReference type="SUPFAM" id="SSF54427">
    <property type="entry name" value="NTF2-like"/>
    <property type="match status" value="1"/>
</dbReference>
<comment type="caution">
    <text evidence="2">The sequence shown here is derived from an EMBL/GenBank/DDBJ whole genome shotgun (WGS) entry which is preliminary data.</text>
</comment>
<name>A0A084FVJ4_PSEDA</name>
<feature type="domain" description="NTF2" evidence="1">
    <location>
        <begin position="16"/>
        <end position="172"/>
    </location>
</feature>
<reference evidence="2 3" key="1">
    <citation type="journal article" date="2014" name="Genome Announc.">
        <title>Draft genome sequence of the pathogenic fungus Scedosporium apiospermum.</title>
        <authorList>
            <person name="Vandeputte P."/>
            <person name="Ghamrawi S."/>
            <person name="Rechenmann M."/>
            <person name="Iltis A."/>
            <person name="Giraud S."/>
            <person name="Fleury M."/>
            <person name="Thornton C."/>
            <person name="Delhaes L."/>
            <person name="Meyer W."/>
            <person name="Papon N."/>
            <person name="Bouchara J.P."/>
        </authorList>
    </citation>
    <scope>NUCLEOTIDE SEQUENCE [LARGE SCALE GENOMIC DNA]</scope>
    <source>
        <strain evidence="2 3">IHEM 14462</strain>
    </source>
</reference>
<dbReference type="EMBL" id="JOWA01000165">
    <property type="protein sequence ID" value="KEZ39106.1"/>
    <property type="molecule type" value="Genomic_DNA"/>
</dbReference>
<gene>
    <name evidence="2" type="ORF">SAPIO_CDS10494</name>
</gene>
<proteinExistence type="predicted"/>
<dbReference type="HOGENOM" id="CLU_112120_0_0_1"/>
<keyword evidence="3" id="KW-1185">Reference proteome</keyword>
<accession>A0A084FVJ4</accession>
<dbReference type="InterPro" id="IPR032710">
    <property type="entry name" value="NTF2-like_dom_sf"/>
</dbReference>
<dbReference type="Proteomes" id="UP000028545">
    <property type="component" value="Unassembled WGS sequence"/>
</dbReference>